<protein>
    <submittedName>
        <fullName evidence="1">Uncharacterized protein</fullName>
    </submittedName>
</protein>
<dbReference type="InterPro" id="IPR046341">
    <property type="entry name" value="SET_dom_sf"/>
</dbReference>
<dbReference type="EMBL" id="JALJOQ010000150">
    <property type="protein sequence ID" value="KAK9793481.1"/>
    <property type="molecule type" value="Genomic_DNA"/>
</dbReference>
<keyword evidence="2" id="KW-1185">Reference proteome</keyword>
<organism evidence="1 2">
    <name type="scientific">Symbiochloris irregularis</name>
    <dbReference type="NCBI Taxonomy" id="706552"/>
    <lineage>
        <taxon>Eukaryota</taxon>
        <taxon>Viridiplantae</taxon>
        <taxon>Chlorophyta</taxon>
        <taxon>core chlorophytes</taxon>
        <taxon>Trebouxiophyceae</taxon>
        <taxon>Trebouxiales</taxon>
        <taxon>Trebouxiaceae</taxon>
        <taxon>Symbiochloris</taxon>
    </lineage>
</organism>
<evidence type="ECO:0000313" key="1">
    <source>
        <dbReference type="EMBL" id="KAK9793481.1"/>
    </source>
</evidence>
<dbReference type="Gene3D" id="2.170.270.10">
    <property type="entry name" value="SET domain"/>
    <property type="match status" value="1"/>
</dbReference>
<sequence length="381" mass="43233">MVCERVAATHRYVADGQPGDNPPERQIERWEVDPSPSRSHKLKFFGGRTVARWQSVWNSGVDLVASYNQARLQGALPRVEQAAQLRQKLLECLSPSSREISLAKAERQEAEVLQQLKEIATKVHSLAGKVRQCHLDERADWEQWLSRPIPEAPDLREQQEVNASIHRQAMEHTEAARQRYISACHELKKALGRQAELQSFSDLAVVERQLLQFKDKVDYEPQWDAKDLHKPYAGMKFRTEGRSSRDGQVFAVQKLHCGVWVDWVYIGQSSILGAGRGIFAARPFEQGDFIGRYLGRVLGFKADFTDAVLKAYQSPYLLTVRAPGRGGRNIVIDAALPIQHEAEQREIAAIPALDISKPDWAVSEILWDYTDQFWAGRNRSA</sequence>
<reference evidence="1 2" key="1">
    <citation type="journal article" date="2024" name="Nat. Commun.">
        <title>Phylogenomics reveals the evolutionary origins of lichenization in chlorophyte algae.</title>
        <authorList>
            <person name="Puginier C."/>
            <person name="Libourel C."/>
            <person name="Otte J."/>
            <person name="Skaloud P."/>
            <person name="Haon M."/>
            <person name="Grisel S."/>
            <person name="Petersen M."/>
            <person name="Berrin J.G."/>
            <person name="Delaux P.M."/>
            <person name="Dal Grande F."/>
            <person name="Keller J."/>
        </authorList>
    </citation>
    <scope>NUCLEOTIDE SEQUENCE [LARGE SCALE GENOMIC DNA]</scope>
    <source>
        <strain evidence="1 2">SAG 2036</strain>
    </source>
</reference>
<dbReference type="AlphaFoldDB" id="A0AAW1NT52"/>
<name>A0AAW1NT52_9CHLO</name>
<dbReference type="Proteomes" id="UP001465755">
    <property type="component" value="Unassembled WGS sequence"/>
</dbReference>
<comment type="caution">
    <text evidence="1">The sequence shown here is derived from an EMBL/GenBank/DDBJ whole genome shotgun (WGS) entry which is preliminary data.</text>
</comment>
<dbReference type="SUPFAM" id="SSF82199">
    <property type="entry name" value="SET domain"/>
    <property type="match status" value="1"/>
</dbReference>
<gene>
    <name evidence="1" type="ORF">WJX73_009917</name>
</gene>
<evidence type="ECO:0000313" key="2">
    <source>
        <dbReference type="Proteomes" id="UP001465755"/>
    </source>
</evidence>
<accession>A0AAW1NT52</accession>
<proteinExistence type="predicted"/>